<evidence type="ECO:0000256" key="1">
    <source>
        <dbReference type="SAM" id="MobiDB-lite"/>
    </source>
</evidence>
<evidence type="ECO:0000313" key="3">
    <source>
        <dbReference type="Proteomes" id="UP001497480"/>
    </source>
</evidence>
<sequence length="276" mass="28871">MDSSTIPPPTNFTVPFSDQPNNHHHHPPPPNTHPSYADVIHLSPSLSLNFISNHLKRLKDNDLIQMVNKSYILPRSLLPRPSSQASRPKGRPRKVQAQPQAGGGDVVKTNFEPVWAALGLSDEPQAVGLENETKCSVFPMKSVVGSKVGSDGMVSSRRRGCPPAPGGGSGAGSSRGSTRGRGGAVAVQPRSSFGRPVGRPKKPYFTLESPVSAIVAIQDLEEVEAMDVDAPMEDETLLTTAAGTATADLSASLNPVSAALPATTAVPASVATPPNV</sequence>
<feature type="region of interest" description="Disordered" evidence="1">
    <location>
        <begin position="1"/>
        <end position="37"/>
    </location>
</feature>
<feature type="region of interest" description="Disordered" evidence="1">
    <location>
        <begin position="75"/>
        <end position="107"/>
    </location>
</feature>
<protein>
    <recommendedName>
        <fullName evidence="4">H15 domain-containing protein</fullName>
    </recommendedName>
</protein>
<evidence type="ECO:0000313" key="2">
    <source>
        <dbReference type="EMBL" id="CAL0332569.1"/>
    </source>
</evidence>
<gene>
    <name evidence="2" type="ORF">LLUT_LOCUS33629</name>
</gene>
<evidence type="ECO:0008006" key="4">
    <source>
        <dbReference type="Google" id="ProtNLM"/>
    </source>
</evidence>
<keyword evidence="3" id="KW-1185">Reference proteome</keyword>
<comment type="caution">
    <text evidence="2">The sequence shown here is derived from an EMBL/GenBank/DDBJ whole genome shotgun (WGS) entry which is preliminary data.</text>
</comment>
<dbReference type="AlphaFoldDB" id="A0AAV1YEX8"/>
<accession>A0AAV1YEX8</accession>
<organism evidence="2 3">
    <name type="scientific">Lupinus luteus</name>
    <name type="common">European yellow lupine</name>
    <dbReference type="NCBI Taxonomy" id="3873"/>
    <lineage>
        <taxon>Eukaryota</taxon>
        <taxon>Viridiplantae</taxon>
        <taxon>Streptophyta</taxon>
        <taxon>Embryophyta</taxon>
        <taxon>Tracheophyta</taxon>
        <taxon>Spermatophyta</taxon>
        <taxon>Magnoliopsida</taxon>
        <taxon>eudicotyledons</taxon>
        <taxon>Gunneridae</taxon>
        <taxon>Pentapetalae</taxon>
        <taxon>rosids</taxon>
        <taxon>fabids</taxon>
        <taxon>Fabales</taxon>
        <taxon>Fabaceae</taxon>
        <taxon>Papilionoideae</taxon>
        <taxon>50 kb inversion clade</taxon>
        <taxon>genistoids sensu lato</taxon>
        <taxon>core genistoids</taxon>
        <taxon>Genisteae</taxon>
        <taxon>Lupinus</taxon>
    </lineage>
</organism>
<reference evidence="2 3" key="1">
    <citation type="submission" date="2024-03" db="EMBL/GenBank/DDBJ databases">
        <authorList>
            <person name="Martinez-Hernandez J."/>
        </authorList>
    </citation>
    <scope>NUCLEOTIDE SEQUENCE [LARGE SCALE GENOMIC DNA]</scope>
</reference>
<dbReference type="Proteomes" id="UP001497480">
    <property type="component" value="Unassembled WGS sequence"/>
</dbReference>
<feature type="compositionally biased region" description="Gly residues" evidence="1">
    <location>
        <begin position="166"/>
        <end position="183"/>
    </location>
</feature>
<feature type="region of interest" description="Disordered" evidence="1">
    <location>
        <begin position="149"/>
        <end position="202"/>
    </location>
</feature>
<feature type="compositionally biased region" description="Pro residues" evidence="1">
    <location>
        <begin position="1"/>
        <end position="10"/>
    </location>
</feature>
<proteinExistence type="predicted"/>
<name>A0AAV1YEX8_LUPLU</name>
<dbReference type="EMBL" id="CAXHTB010000024">
    <property type="protein sequence ID" value="CAL0332569.1"/>
    <property type="molecule type" value="Genomic_DNA"/>
</dbReference>